<name>A0ABX1NQ65_9RHOO</name>
<dbReference type="Pfam" id="PF11604">
    <property type="entry name" value="CusF_Ec"/>
    <property type="match status" value="1"/>
</dbReference>
<protein>
    <submittedName>
        <fullName evidence="1">Efflux RND transporter periplasmic adaptor subunit</fullName>
    </submittedName>
</protein>
<evidence type="ECO:0000313" key="1">
    <source>
        <dbReference type="EMBL" id="NMG01255.1"/>
    </source>
</evidence>
<dbReference type="InterPro" id="IPR042230">
    <property type="entry name" value="CusF_sf"/>
</dbReference>
<organism evidence="1 2">
    <name type="scientific">Aromatoleum toluolicum</name>
    <dbReference type="NCBI Taxonomy" id="90060"/>
    <lineage>
        <taxon>Bacteria</taxon>
        <taxon>Pseudomonadati</taxon>
        <taxon>Pseudomonadota</taxon>
        <taxon>Betaproteobacteria</taxon>
        <taxon>Rhodocyclales</taxon>
        <taxon>Rhodocyclaceae</taxon>
        <taxon>Aromatoleum</taxon>
    </lineage>
</organism>
<comment type="caution">
    <text evidence="1">The sequence shown here is derived from an EMBL/GenBank/DDBJ whole genome shotgun (WGS) entry which is preliminary data.</text>
</comment>
<proteinExistence type="predicted"/>
<accession>A0ABX1NQ65</accession>
<dbReference type="Gene3D" id="2.40.50.320">
    <property type="entry name" value="Copper binding periplasmic protein CusF"/>
    <property type="match status" value="1"/>
</dbReference>
<dbReference type="Proteomes" id="UP000634522">
    <property type="component" value="Unassembled WGS sequence"/>
</dbReference>
<feature type="non-terminal residue" evidence="1">
    <location>
        <position position="1"/>
    </location>
</feature>
<reference evidence="1 2" key="1">
    <citation type="submission" date="2019-12" db="EMBL/GenBank/DDBJ databases">
        <title>Comparative genomics gives insights into the taxonomy of the Azoarcus-Aromatoleum group and reveals separate origins of nif in the plant-associated Azoarcus and non-plant-associated Aromatoleum sub-groups.</title>
        <authorList>
            <person name="Lafos M."/>
            <person name="Maluk M."/>
            <person name="Batista M."/>
            <person name="Junghare M."/>
            <person name="Carmona M."/>
            <person name="Faoro H."/>
            <person name="Cruz L.M."/>
            <person name="Battistoni F."/>
            <person name="De Souza E."/>
            <person name="Pedrosa F."/>
            <person name="Chen W.-M."/>
            <person name="Poole P.S."/>
            <person name="Dixon R.A."/>
            <person name="James E.K."/>
        </authorList>
    </citation>
    <scope>NUCLEOTIDE SEQUENCE [LARGE SCALE GENOMIC DNA]</scope>
    <source>
        <strain evidence="1 2">T</strain>
    </source>
</reference>
<sequence>LTHEAVPELKWPGMTMPFKLANPELAKALKPEQQVKFTFQQQGKDFVITAVERIKP</sequence>
<dbReference type="EMBL" id="WTVS01000190">
    <property type="protein sequence ID" value="NMG01255.1"/>
    <property type="molecule type" value="Genomic_DNA"/>
</dbReference>
<evidence type="ECO:0000313" key="2">
    <source>
        <dbReference type="Proteomes" id="UP000634522"/>
    </source>
</evidence>
<dbReference type="InterPro" id="IPR021647">
    <property type="entry name" value="CusF_Ec"/>
</dbReference>
<keyword evidence="2" id="KW-1185">Reference proteome</keyword>
<gene>
    <name evidence="1" type="ORF">GPA27_28225</name>
</gene>